<dbReference type="PANTHER" id="PTHR42709">
    <property type="entry name" value="ALKALINE PHOSPHATASE LIKE PROTEIN"/>
    <property type="match status" value="1"/>
</dbReference>
<evidence type="ECO:0000256" key="3">
    <source>
        <dbReference type="ARBA" id="ARBA00022692"/>
    </source>
</evidence>
<evidence type="ECO:0000259" key="7">
    <source>
        <dbReference type="PROSITE" id="PS50206"/>
    </source>
</evidence>
<evidence type="ECO:0000256" key="4">
    <source>
        <dbReference type="ARBA" id="ARBA00022989"/>
    </source>
</evidence>
<evidence type="ECO:0000256" key="6">
    <source>
        <dbReference type="SAM" id="Phobius"/>
    </source>
</evidence>
<comment type="caution">
    <text evidence="8">The sequence shown here is derived from an EMBL/GenBank/DDBJ whole genome shotgun (WGS) entry which is preliminary data.</text>
</comment>
<dbReference type="Gene3D" id="3.40.250.10">
    <property type="entry name" value="Rhodanese-like domain"/>
    <property type="match status" value="1"/>
</dbReference>
<dbReference type="Pfam" id="PF09335">
    <property type="entry name" value="VTT_dom"/>
    <property type="match status" value="1"/>
</dbReference>
<feature type="transmembrane region" description="Helical" evidence="6">
    <location>
        <begin position="33"/>
        <end position="60"/>
    </location>
</feature>
<comment type="subcellular location">
    <subcellularLocation>
        <location evidence="1">Cell membrane</location>
        <topology evidence="1">Multi-pass membrane protein</topology>
    </subcellularLocation>
</comment>
<dbReference type="SUPFAM" id="SSF52821">
    <property type="entry name" value="Rhodanese/Cell cycle control phosphatase"/>
    <property type="match status" value="1"/>
</dbReference>
<dbReference type="PANTHER" id="PTHR42709:SF6">
    <property type="entry name" value="UNDECAPRENYL PHOSPHATE TRANSPORTER A"/>
    <property type="match status" value="1"/>
</dbReference>
<dbReference type="GO" id="GO:0004792">
    <property type="term" value="F:thiosulfate-cyanide sulfurtransferase activity"/>
    <property type="evidence" value="ECO:0007669"/>
    <property type="project" value="InterPro"/>
</dbReference>
<evidence type="ECO:0000313" key="8">
    <source>
        <dbReference type="EMBL" id="EIT67652.1"/>
    </source>
</evidence>
<evidence type="ECO:0000256" key="2">
    <source>
        <dbReference type="ARBA" id="ARBA00022475"/>
    </source>
</evidence>
<evidence type="ECO:0000256" key="1">
    <source>
        <dbReference type="ARBA" id="ARBA00004651"/>
    </source>
</evidence>
<dbReference type="InterPro" id="IPR001763">
    <property type="entry name" value="Rhodanese-like_dom"/>
</dbReference>
<feature type="transmembrane region" description="Helical" evidence="6">
    <location>
        <begin position="162"/>
        <end position="183"/>
    </location>
</feature>
<sequence length="341" mass="36658">MPYPTLASLRFGLRISASFPQIAAMLSALDPSVLAPVLAGLCVLAASLGLPVPTMPALIYAGSVAAGSPQPVTIVAASFASAFAGGLAGDTAWFFAGRRYGFQVLRLLCRVSLSRDTCVRRTESFFSRRGVRILLIARFVPGLSVVSVPMSGTARTPFPRFVVHDAIGVALWIACGLLLGHAFANQVDALLLVLQQFGLGIGSAALLIVFGFAAWRWSRRRKLLRGLEMSRVSVSELHELMEAETAPVIIDVRSAESRQHDPFLIPGSMLLDLAALEQAMAGIERKRCVVVYCACPNEISAALIAKQLRKLGFDNVRPLLGGLDAWREQGRELHPLQPATT</sequence>
<reference evidence="8 9" key="1">
    <citation type="journal article" date="2012" name="J. Bacteriol.">
        <title>Genome Sequence of n-Alkane-Degrading Hydrocarboniphaga effusa Strain AP103T (ATCC BAA-332T).</title>
        <authorList>
            <person name="Chang H.K."/>
            <person name="Zylstra G.J."/>
            <person name="Chae J.C."/>
        </authorList>
    </citation>
    <scope>NUCLEOTIDE SEQUENCE [LARGE SCALE GENOMIC DNA]</scope>
    <source>
        <strain evidence="8 9">AP103</strain>
    </source>
</reference>
<accession>I7Z7R1</accession>
<dbReference type="InterPro" id="IPR023695">
    <property type="entry name" value="Thiosulf_sulfurTrfase"/>
</dbReference>
<dbReference type="CDD" id="cd01444">
    <property type="entry name" value="GlpE_ST"/>
    <property type="match status" value="1"/>
</dbReference>
<keyword evidence="9" id="KW-1185">Reference proteome</keyword>
<dbReference type="PROSITE" id="PS50206">
    <property type="entry name" value="RHODANESE_3"/>
    <property type="match status" value="1"/>
</dbReference>
<dbReference type="SMART" id="SM00450">
    <property type="entry name" value="RHOD"/>
    <property type="match status" value="1"/>
</dbReference>
<dbReference type="GO" id="GO:0005737">
    <property type="term" value="C:cytoplasm"/>
    <property type="evidence" value="ECO:0007669"/>
    <property type="project" value="InterPro"/>
</dbReference>
<organism evidence="8 9">
    <name type="scientific">Hydrocarboniphaga effusa AP103</name>
    <dbReference type="NCBI Taxonomy" id="1172194"/>
    <lineage>
        <taxon>Bacteria</taxon>
        <taxon>Pseudomonadati</taxon>
        <taxon>Pseudomonadota</taxon>
        <taxon>Gammaproteobacteria</taxon>
        <taxon>Nevskiales</taxon>
        <taxon>Nevskiaceae</taxon>
        <taxon>Hydrocarboniphaga</taxon>
    </lineage>
</organism>
<keyword evidence="5 6" id="KW-0472">Membrane</keyword>
<evidence type="ECO:0000256" key="5">
    <source>
        <dbReference type="ARBA" id="ARBA00023136"/>
    </source>
</evidence>
<dbReference type="InterPro" id="IPR032816">
    <property type="entry name" value="VTT_dom"/>
</dbReference>
<name>I7Z7R1_9GAMM</name>
<gene>
    <name evidence="8" type="ORF">WQQ_40870</name>
</gene>
<dbReference type="InterPro" id="IPR051311">
    <property type="entry name" value="DedA_domain"/>
</dbReference>
<feature type="domain" description="Rhodanese" evidence="7">
    <location>
        <begin position="243"/>
        <end position="335"/>
    </location>
</feature>
<keyword evidence="3 6" id="KW-0812">Transmembrane</keyword>
<dbReference type="GO" id="GO:0005886">
    <property type="term" value="C:plasma membrane"/>
    <property type="evidence" value="ECO:0007669"/>
    <property type="project" value="UniProtKB-SubCell"/>
</dbReference>
<keyword evidence="4 6" id="KW-1133">Transmembrane helix</keyword>
<feature type="transmembrane region" description="Helical" evidence="6">
    <location>
        <begin position="189"/>
        <end position="215"/>
    </location>
</feature>
<dbReference type="Proteomes" id="UP000003704">
    <property type="component" value="Unassembled WGS sequence"/>
</dbReference>
<dbReference type="AlphaFoldDB" id="I7Z7R1"/>
<dbReference type="STRING" id="1172194.WQQ_40870"/>
<dbReference type="EMBL" id="AKGD01000004">
    <property type="protein sequence ID" value="EIT67652.1"/>
    <property type="molecule type" value="Genomic_DNA"/>
</dbReference>
<dbReference type="Pfam" id="PF00581">
    <property type="entry name" value="Rhodanese"/>
    <property type="match status" value="1"/>
</dbReference>
<evidence type="ECO:0000313" key="9">
    <source>
        <dbReference type="Proteomes" id="UP000003704"/>
    </source>
</evidence>
<proteinExistence type="predicted"/>
<dbReference type="InterPro" id="IPR036873">
    <property type="entry name" value="Rhodanese-like_dom_sf"/>
</dbReference>
<protein>
    <recommendedName>
        <fullName evidence="7">Rhodanese domain-containing protein</fullName>
    </recommendedName>
</protein>
<keyword evidence="2" id="KW-1003">Cell membrane</keyword>
<feature type="transmembrane region" description="Helical" evidence="6">
    <location>
        <begin position="72"/>
        <end position="96"/>
    </location>
</feature>